<dbReference type="SUPFAM" id="SSF46894">
    <property type="entry name" value="C-terminal effector domain of the bipartite response regulators"/>
    <property type="match status" value="1"/>
</dbReference>
<dbReference type="InterPro" id="IPR036388">
    <property type="entry name" value="WH-like_DNA-bd_sf"/>
</dbReference>
<organism evidence="5 6">
    <name type="scientific">Streptosporangium amethystogenes subsp. fukuiense</name>
    <dbReference type="NCBI Taxonomy" id="698418"/>
    <lineage>
        <taxon>Bacteria</taxon>
        <taxon>Bacillati</taxon>
        <taxon>Actinomycetota</taxon>
        <taxon>Actinomycetes</taxon>
        <taxon>Streptosporangiales</taxon>
        <taxon>Streptosporangiaceae</taxon>
        <taxon>Streptosporangium</taxon>
    </lineage>
</organism>
<evidence type="ECO:0000256" key="3">
    <source>
        <dbReference type="PROSITE-ProRule" id="PRU01091"/>
    </source>
</evidence>
<dbReference type="SUPFAM" id="SSF52540">
    <property type="entry name" value="P-loop containing nucleoside triphosphate hydrolases"/>
    <property type="match status" value="1"/>
</dbReference>
<gene>
    <name evidence="5" type="ORF">ACFQVD_10520</name>
</gene>
<dbReference type="CDD" id="cd15831">
    <property type="entry name" value="BTAD"/>
    <property type="match status" value="1"/>
</dbReference>
<dbReference type="SMART" id="SM01043">
    <property type="entry name" value="BTAD"/>
    <property type="match status" value="1"/>
</dbReference>
<evidence type="ECO:0000259" key="4">
    <source>
        <dbReference type="PROSITE" id="PS51755"/>
    </source>
</evidence>
<dbReference type="SMART" id="SM00862">
    <property type="entry name" value="Trans_reg_C"/>
    <property type="match status" value="1"/>
</dbReference>
<dbReference type="SUPFAM" id="SSF48452">
    <property type="entry name" value="TPR-like"/>
    <property type="match status" value="3"/>
</dbReference>
<dbReference type="RefSeq" id="WP_386270950.1">
    <property type="nucleotide sequence ID" value="NZ_JBHSIJ010000002.1"/>
</dbReference>
<comment type="caution">
    <text evidence="5">The sequence shown here is derived from an EMBL/GenBank/DDBJ whole genome shotgun (WGS) entry which is preliminary data.</text>
</comment>
<dbReference type="InterPro" id="IPR011990">
    <property type="entry name" value="TPR-like_helical_dom_sf"/>
</dbReference>
<dbReference type="PRINTS" id="PR00364">
    <property type="entry name" value="DISEASERSIST"/>
</dbReference>
<dbReference type="Pfam" id="PF25872">
    <property type="entry name" value="HTH_77"/>
    <property type="match status" value="1"/>
</dbReference>
<evidence type="ECO:0000256" key="2">
    <source>
        <dbReference type="ARBA" id="ARBA00023125"/>
    </source>
</evidence>
<dbReference type="Pfam" id="PF00486">
    <property type="entry name" value="Trans_reg_C"/>
    <property type="match status" value="1"/>
</dbReference>
<reference evidence="6" key="1">
    <citation type="journal article" date="2019" name="Int. J. Syst. Evol. Microbiol.">
        <title>The Global Catalogue of Microorganisms (GCM) 10K type strain sequencing project: providing services to taxonomists for standard genome sequencing and annotation.</title>
        <authorList>
            <consortium name="The Broad Institute Genomics Platform"/>
            <consortium name="The Broad Institute Genome Sequencing Center for Infectious Disease"/>
            <person name="Wu L."/>
            <person name="Ma J."/>
        </authorList>
    </citation>
    <scope>NUCLEOTIDE SEQUENCE [LARGE SCALE GENOMIC DNA]</scope>
    <source>
        <strain evidence="6">JCM 10083</strain>
    </source>
</reference>
<feature type="domain" description="OmpR/PhoB-type" evidence="4">
    <location>
        <begin position="1"/>
        <end position="96"/>
    </location>
</feature>
<feature type="DNA-binding region" description="OmpR/PhoB-type" evidence="3">
    <location>
        <begin position="1"/>
        <end position="96"/>
    </location>
</feature>
<comment type="similarity">
    <text evidence="1">Belongs to the AfsR/DnrI/RedD regulatory family.</text>
</comment>
<dbReference type="Gene3D" id="1.25.40.10">
    <property type="entry name" value="Tetratricopeptide repeat domain"/>
    <property type="match status" value="2"/>
</dbReference>
<evidence type="ECO:0000313" key="5">
    <source>
        <dbReference type="EMBL" id="MFC7600529.1"/>
    </source>
</evidence>
<proteinExistence type="inferred from homology"/>
<dbReference type="PROSITE" id="PS51755">
    <property type="entry name" value="OMPR_PHOB"/>
    <property type="match status" value="1"/>
</dbReference>
<evidence type="ECO:0000256" key="1">
    <source>
        <dbReference type="ARBA" id="ARBA00005820"/>
    </source>
</evidence>
<dbReference type="InterPro" id="IPR027417">
    <property type="entry name" value="P-loop_NTPase"/>
</dbReference>
<dbReference type="Gene3D" id="3.40.50.300">
    <property type="entry name" value="P-loop containing nucleotide triphosphate hydrolases"/>
    <property type="match status" value="1"/>
</dbReference>
<dbReference type="PANTHER" id="PTHR47691:SF3">
    <property type="entry name" value="HTH-TYPE TRANSCRIPTIONAL REGULATOR RV0890C-RELATED"/>
    <property type="match status" value="1"/>
</dbReference>
<dbReference type="PANTHER" id="PTHR47691">
    <property type="entry name" value="REGULATOR-RELATED"/>
    <property type="match status" value="1"/>
</dbReference>
<protein>
    <submittedName>
        <fullName evidence="5">BTAD domain-containing putative transcriptional regulator</fullName>
    </submittedName>
</protein>
<dbReference type="InterPro" id="IPR058852">
    <property type="entry name" value="HTH_77"/>
</dbReference>
<dbReference type="Proteomes" id="UP001596514">
    <property type="component" value="Unassembled WGS sequence"/>
</dbReference>
<dbReference type="InterPro" id="IPR001867">
    <property type="entry name" value="OmpR/PhoB-type_DNA-bd"/>
</dbReference>
<dbReference type="EMBL" id="JBHTEE010000001">
    <property type="protein sequence ID" value="MFC7600529.1"/>
    <property type="molecule type" value="Genomic_DNA"/>
</dbReference>
<name>A0ABW2SWU0_9ACTN</name>
<accession>A0ABW2SWU0</accession>
<keyword evidence="2 3" id="KW-0238">DNA-binding</keyword>
<dbReference type="InterPro" id="IPR016032">
    <property type="entry name" value="Sig_transdc_resp-reg_C-effctor"/>
</dbReference>
<dbReference type="Gene3D" id="1.10.10.10">
    <property type="entry name" value="Winged helix-like DNA-binding domain superfamily/Winged helix DNA-binding domain"/>
    <property type="match status" value="1"/>
</dbReference>
<dbReference type="Pfam" id="PF03704">
    <property type="entry name" value="BTAD"/>
    <property type="match status" value="1"/>
</dbReference>
<evidence type="ECO:0000313" key="6">
    <source>
        <dbReference type="Proteomes" id="UP001596514"/>
    </source>
</evidence>
<sequence length="1086" mass="117442">MRFGILGPLAVWTTDGRPVTVPGVKVRALLADLLLHEGRPVPADRLIDDLWGEEPPANPAGALQVRVSQLRRALEDAEPGGRELVAHHPAGYLLKADTDAEGFRSLVTEAGRTGDPRTRAALLTDALALWRGPALADFADEPFTGPTVARLHEELLTAHEDHAETRLTLGEHARLADELGDLLTRHPLRERLRAAHMRALYRSGRQTEALRSYEELRDRLADELGLTPGADLGALHRAILTQDPALDPPAPPVAAGPATNLPTPLTPLIGRDRAATEIRALLGTNRLVTLTGPGGVGKTRLAVKVAGNLTVPFPDGVWLVELASLDPSGMSDAVSRLAETIMTVLDVRSPLTPSEPTSPRDRLTGALRSRRLLLVLDNCEHLVEPVAELVRHLLGAIPTLCVLATSQEPLALTGEMIWNVPPLDTPRLADTDLQALRKTGSVQLFVARASAAGRDFVLDADTAPAVATLCHRLDGIPLALELAATRVRALGVHNLVDRLDDRFRLLAGGHRGAPPRQQTLHAMIDWSWQLLTPPERLTLQRLAVHTGGCTLHAAENVCAAEDLASADVPNLLARLVDRSLVTVVHAADGPRYRLLESVAAYCAEHLRRTGKLERLRQRHRHHYTDLAEQAAPYLYGHRQQHWLHRLDAETANIRTALDTALGEKDAAGALRLVNAMAWYWLLRGRLTEARRSLAAALALTEETPAPRASALRAGALAWETGIGFLHGDVADREDRRRAVLSMYEDANDPAGRARAEWFLAHTGIDLGDLSAAEDLLDRALPAFRATGDRWGTAAALATRAKLAHVRGDPAALGRDGERSAELFGELGDRWGRLEATGWLGALAEMTGDLQRADRLHRDGLHMAEELGLWPEVAGRLAWLGWTALQRGDYTQARETCERALRLAAEQGHRTAQIFATMGLAFAARREDLLDLAETHLRDLLNGAPEQSAEETPPPYLPMIMSELGFVAEQRGDAAAALASHLRSIDLAARFESSREMPGTLEGLAGALTLAGDHDAAALLLGAGAAARASNSPPPPTERGDIDRITTRVREALGADRFTAGFERGGTLTAQEIRSLLPPPAVARPNP</sequence>
<keyword evidence="6" id="KW-1185">Reference proteome</keyword>
<dbReference type="InterPro" id="IPR005158">
    <property type="entry name" value="BTAD"/>
</dbReference>